<gene>
    <name evidence="1" type="ORF">JDW19_05845</name>
</gene>
<evidence type="ECO:0000313" key="2">
    <source>
        <dbReference type="Proteomes" id="UP000650605"/>
    </source>
</evidence>
<name>A0A8I1LPJ2_PAEPO</name>
<reference evidence="1" key="1">
    <citation type="submission" date="2020-12" db="EMBL/GenBank/DDBJ databases">
        <title>Paenibacillus polymyxa LMG 27872: a double-edged sword.</title>
        <authorList>
            <person name="Langendries S."/>
            <person name="Garcia Mendez S."/>
            <person name="Beirinckx S."/>
            <person name="Viaene T."/>
            <person name="Baeyen S."/>
            <person name="Goeminne G."/>
            <person name="Willems A."/>
            <person name="Debode J."/>
            <person name="Goormachtig S."/>
        </authorList>
    </citation>
    <scope>NUCLEOTIDE SEQUENCE</scope>
    <source>
        <strain evidence="1">LMG 27872</strain>
    </source>
</reference>
<evidence type="ECO:0000313" key="1">
    <source>
        <dbReference type="EMBL" id="MBM0632649.1"/>
    </source>
</evidence>
<dbReference type="AlphaFoldDB" id="A0A8I1LPJ2"/>
<dbReference type="RefSeq" id="WP_165150236.1">
    <property type="nucleotide sequence ID" value="NZ_JAEHFQ010000002.1"/>
</dbReference>
<accession>A0A8I1LPJ2</accession>
<comment type="caution">
    <text evidence="1">The sequence shown here is derived from an EMBL/GenBank/DDBJ whole genome shotgun (WGS) entry which is preliminary data.</text>
</comment>
<proteinExistence type="predicted"/>
<organism evidence="1 2">
    <name type="scientific">Paenibacillus polymyxa</name>
    <name type="common">Bacillus polymyxa</name>
    <dbReference type="NCBI Taxonomy" id="1406"/>
    <lineage>
        <taxon>Bacteria</taxon>
        <taxon>Bacillati</taxon>
        <taxon>Bacillota</taxon>
        <taxon>Bacilli</taxon>
        <taxon>Bacillales</taxon>
        <taxon>Paenibacillaceae</taxon>
        <taxon>Paenibacillus</taxon>
    </lineage>
</organism>
<dbReference type="EMBL" id="JAEHFQ010000002">
    <property type="protein sequence ID" value="MBM0632649.1"/>
    <property type="molecule type" value="Genomic_DNA"/>
</dbReference>
<dbReference type="Proteomes" id="UP000650605">
    <property type="component" value="Unassembled WGS sequence"/>
</dbReference>
<sequence>MKYYTIEQASERLKIEKKKLGWWFQNRYNPLEVISGTKIEKINGRLLIKETIIEAYENFLSFYITVAEAAADLGWERGVLENWVTRNRKEIRIKKIGGTNYIYKDDIKPLRNLSFDISDCMNTKEIAAELKIHRCTVLDALHKNEIAGGFIVKGHFYAPRESVEEYKNKYLKNISDLDDYYSIGQAAEILNYSPDSVRTMIRSPKVELTGIKNMRKNSYFLLKSDVHQFNDFINEIPYKYYTVKQIIKKFNLHRCFVNRCLNENLHEQTKWVVLVQQIERVILKSDFEALFEKFDKYRLEKMTDPHLIFLNVALKIEVPTYLTQTKSLYFEFVNLKQNTSKASKDSQRMKAREYGFLLQYLMKLEKELSYFTDSELKWLLRTTVNTNLKRNLIGFLLYLQEQTSTVFVEKYRISEKQLKPKEKDIYSYDEFISIQQYSKDIEHHIGHALRSRNYATTWLYISLHLTNAWRSSDFLRLPTVDISLIGINDFKWFYEGNRLSSEQSQRIVNQYAYTRLKVSKTGALNRFLINFEMLIPIATMIVICELHRRKKNARHLLTSGRSISTLIKGNLPTFLPYPLQFGSMKMNRSFMTYLFYKATENTFTQGIALELVQNSRRHKRNDSTALYVQSVNKDGNISNITVNLCNRGHFGYLYNLLIERSYMLAKKEINDSLNERSLKIQEFKSIFSTPYELEKFGELLKEQFEERESLAIRVSLMTTDEASEILNKVYEDKMPGHTEHTQCFVHPNCIHPTAITCVGCPNMIPKNYLLISVSNELKRRVGILKYTVKSSIACRERAWINKLLILLQEATNTFGIEYTKTFVDYENLLLDIAEAYHNQHGLLK</sequence>
<protein>
    <submittedName>
        <fullName evidence="1">Uncharacterized protein</fullName>
    </submittedName>
</protein>